<gene>
    <name evidence="1" type="ORF">M0L20_14815</name>
</gene>
<reference evidence="1 2" key="1">
    <citation type="submission" date="2022-04" db="EMBL/GenBank/DDBJ databases">
        <title>Spirosoma sp. strain RP8 genome sequencing and assembly.</title>
        <authorList>
            <person name="Jung Y."/>
        </authorList>
    </citation>
    <scope>NUCLEOTIDE SEQUENCE [LARGE SCALE GENOMIC DNA]</scope>
    <source>
        <strain evidence="1 2">RP8</strain>
    </source>
</reference>
<protein>
    <submittedName>
        <fullName evidence="1">Uncharacterized protein</fullName>
    </submittedName>
</protein>
<dbReference type="RefSeq" id="WP_248477719.1">
    <property type="nucleotide sequence ID" value="NZ_JALPRF010000002.1"/>
</dbReference>
<name>A0ABT0HLT3_9BACT</name>
<accession>A0ABT0HLT3</accession>
<dbReference type="Proteomes" id="UP001202180">
    <property type="component" value="Unassembled WGS sequence"/>
</dbReference>
<dbReference type="EMBL" id="JALPRF010000002">
    <property type="protein sequence ID" value="MCK8493139.1"/>
    <property type="molecule type" value="Genomic_DNA"/>
</dbReference>
<keyword evidence="2" id="KW-1185">Reference proteome</keyword>
<proteinExistence type="predicted"/>
<sequence length="181" mass="21103">MPRIGQCPTTIDDLLYLSTATVKQSGCLIDGKTHQLGWNRHGERVATIDIAASLKAKCVMLRYSFRGESKLHRIDLLIAPSNLGKGTVFYFVCPVTGKNCRKLYLVDGRFVSRYALADVYYEKQLWSKRYRDLDNTMGRQLRGDDFELYQETFGRYAKRHYRGKPTKRVLRYQRLTDRLYS</sequence>
<evidence type="ECO:0000313" key="2">
    <source>
        <dbReference type="Proteomes" id="UP001202180"/>
    </source>
</evidence>
<evidence type="ECO:0000313" key="1">
    <source>
        <dbReference type="EMBL" id="MCK8493139.1"/>
    </source>
</evidence>
<organism evidence="1 2">
    <name type="scientific">Spirosoma liriopis</name>
    <dbReference type="NCBI Taxonomy" id="2937440"/>
    <lineage>
        <taxon>Bacteria</taxon>
        <taxon>Pseudomonadati</taxon>
        <taxon>Bacteroidota</taxon>
        <taxon>Cytophagia</taxon>
        <taxon>Cytophagales</taxon>
        <taxon>Cytophagaceae</taxon>
        <taxon>Spirosoma</taxon>
    </lineage>
</organism>
<comment type="caution">
    <text evidence="1">The sequence shown here is derived from an EMBL/GenBank/DDBJ whole genome shotgun (WGS) entry which is preliminary data.</text>
</comment>